<dbReference type="Proteomes" id="UP000273516">
    <property type="component" value="Unassembled WGS sequence"/>
</dbReference>
<dbReference type="EMBL" id="QOKZ01000002">
    <property type="protein sequence ID" value="RMC36045.1"/>
    <property type="molecule type" value="Genomic_DNA"/>
</dbReference>
<evidence type="ECO:0000256" key="1">
    <source>
        <dbReference type="SAM" id="Phobius"/>
    </source>
</evidence>
<dbReference type="PANTHER" id="PTHR34821">
    <property type="entry name" value="INNER MEMBRANE PROTEIN YDCZ"/>
    <property type="match status" value="1"/>
</dbReference>
<dbReference type="AlphaFoldDB" id="A0A3M0MF83"/>
<feature type="transmembrane region" description="Helical" evidence="1">
    <location>
        <begin position="115"/>
        <end position="138"/>
    </location>
</feature>
<keyword evidence="3" id="KW-1185">Reference proteome</keyword>
<keyword evidence="1" id="KW-0472">Membrane</keyword>
<reference evidence="2 3" key="1">
    <citation type="submission" date="2018-07" db="EMBL/GenBank/DDBJ databases">
        <authorList>
            <person name="Zhang Y."/>
            <person name="Wang L."/>
            <person name="Ma S."/>
        </authorList>
    </citation>
    <scope>NUCLEOTIDE SEQUENCE [LARGE SCALE GENOMIC DNA]</scope>
    <source>
        <strain evidence="2 3">4-2</strain>
    </source>
</reference>
<feature type="transmembrane region" description="Helical" evidence="1">
    <location>
        <begin position="87"/>
        <end position="109"/>
    </location>
</feature>
<dbReference type="OrthoDB" id="370053at2"/>
<feature type="transmembrane region" description="Helical" evidence="1">
    <location>
        <begin position="21"/>
        <end position="41"/>
    </location>
</feature>
<dbReference type="InterPro" id="IPR006750">
    <property type="entry name" value="YdcZ"/>
</dbReference>
<gene>
    <name evidence="2" type="ORF">C9E81_04840</name>
</gene>
<keyword evidence="1" id="KW-0812">Transmembrane</keyword>
<dbReference type="RefSeq" id="WP_122111206.1">
    <property type="nucleotide sequence ID" value="NZ_QOKZ01000002.1"/>
</dbReference>
<protein>
    <submittedName>
        <fullName evidence="2">DMT family transporter</fullName>
    </submittedName>
</protein>
<name>A0A3M0MF83_9RHOB</name>
<evidence type="ECO:0000313" key="2">
    <source>
        <dbReference type="EMBL" id="RMC36045.1"/>
    </source>
</evidence>
<accession>A0A3M0MF83</accession>
<feature type="transmembrane region" description="Helical" evidence="1">
    <location>
        <begin position="150"/>
        <end position="169"/>
    </location>
</feature>
<dbReference type="GO" id="GO:0005886">
    <property type="term" value="C:plasma membrane"/>
    <property type="evidence" value="ECO:0007669"/>
    <property type="project" value="TreeGrafter"/>
</dbReference>
<keyword evidence="1" id="KW-1133">Transmembrane helix</keyword>
<proteinExistence type="predicted"/>
<dbReference type="PANTHER" id="PTHR34821:SF2">
    <property type="entry name" value="INNER MEMBRANE PROTEIN YDCZ"/>
    <property type="match status" value="1"/>
</dbReference>
<evidence type="ECO:0000313" key="3">
    <source>
        <dbReference type="Proteomes" id="UP000273516"/>
    </source>
</evidence>
<organism evidence="2 3">
    <name type="scientific">Paracoccus alkanivorans</name>
    <dbReference type="NCBI Taxonomy" id="2116655"/>
    <lineage>
        <taxon>Bacteria</taxon>
        <taxon>Pseudomonadati</taxon>
        <taxon>Pseudomonadota</taxon>
        <taxon>Alphaproteobacteria</taxon>
        <taxon>Rhodobacterales</taxon>
        <taxon>Paracoccaceae</taxon>
        <taxon>Paracoccus</taxon>
    </lineage>
</organism>
<sequence>MKDSSLDEYATTDTERHFPMPAIYLLIAFGLGALVSMQPAINAQIAARLGGPLFAAVCSITISLVMVTAAWATFGRVGPQWSKLLTLPWWTLIGGAAGALFVLIALVIVPKLGVAMFFVCVVLGQLLGAAYLDHIGAFGMEMRTLSWSRVLGIALVIVGVAVTQVGSWLEA</sequence>
<dbReference type="Pfam" id="PF04657">
    <property type="entry name" value="DMT_YdcZ"/>
    <property type="match status" value="1"/>
</dbReference>
<feature type="transmembrane region" description="Helical" evidence="1">
    <location>
        <begin position="53"/>
        <end position="75"/>
    </location>
</feature>
<comment type="caution">
    <text evidence="2">The sequence shown here is derived from an EMBL/GenBank/DDBJ whole genome shotgun (WGS) entry which is preliminary data.</text>
</comment>